<dbReference type="InterPro" id="IPR006652">
    <property type="entry name" value="Kelch_1"/>
</dbReference>
<protein>
    <submittedName>
        <fullName evidence="2">T9SS type A sorting domain-containing protein</fullName>
    </submittedName>
</protein>
<dbReference type="OrthoDB" id="175993at2"/>
<sequence length="882" mass="93588">MKKASHTRRAPLVGALVSCVYLLGIPPGWSNSAISYAAPACATSFEEAGRLTPPSPTPLGLTSFWLAPAGDTVRINCGGGQVTTSGPDQKVFLADSYYTGGTSFANPAVGDVGQTTDDELYRSERSAGTDRGGFSYHIPVSLGTYKVRLHFAEIYFGAPGGAPGGRGQRLFSVNLEGRPVLVNYDISASGAPATAQIQEYTTAVLDGELTLDFSASVNQPTVAAIEVIRSTAVPASSCRWQPVAAVDYERKEGQSALVDGLLYTFGGYYGNLIGTNLTQRYEVATNTWINLAPAPLAVTHMGVAVAGKKVWLIGGFVGNHPGPVTSAVQVYDTQTNSWSLGPPLPAPRGSGAAAVVGHHLHAFGGLLPDRRTDTGDHYVLDLNNIAAGWHTAAPLPEPRNHLGGATVGGKIYAIGGQNDHDGTRSIRAFLHVYDPATNAWTRLANLPSNRSHFEPGTIALDGKILIVGGSDNFSDYGDILSYDPATNIWSKFCDLPTTLVAPFAQVIGSNLVVAQGARDNNAIPEKATYLTPITRQPSNVLRFSSPQLAVELPQGGTKGVLNLLWSHSGTAAYSLTVVNSPAWLHLPASTGVANPLGQEVPMQLDATGLAPGIYSAVVQAKAPGYAVATTTVQLTVTGNGVVFAVNAGGEAYTDANHISFQSDRNFRGGSTYQTSSPIAGTTDDVLYQTERYGNFSYAITLPNGTYRLTFKLAEIYWTAPRVRQFDVLVEGQELLSNLDIYAEAKADLTALDLVRTVRVTDGELNLEFRTDADNAKLAALVVQSVAAPGLASLPSARPEKTWSLFPNPVIDQATLSYTATSPQAARAELLNSQGYRVWQGTQRTAVGGNKLTFPTEKLSPGPYMLRVYLQEGVISERVLVTK</sequence>
<comment type="caution">
    <text evidence="2">The sequence shown here is derived from an EMBL/GenBank/DDBJ whole genome shotgun (WGS) entry which is preliminary data.</text>
</comment>
<dbReference type="NCBIfam" id="TIGR04183">
    <property type="entry name" value="Por_Secre_tail"/>
    <property type="match status" value="1"/>
</dbReference>
<dbReference type="SUPFAM" id="SSF50965">
    <property type="entry name" value="Galactose oxidase, central domain"/>
    <property type="match status" value="1"/>
</dbReference>
<dbReference type="RefSeq" id="WP_135533205.1">
    <property type="nucleotide sequence ID" value="NZ_SRKZ01000014.1"/>
</dbReference>
<evidence type="ECO:0000313" key="3">
    <source>
        <dbReference type="Proteomes" id="UP000298284"/>
    </source>
</evidence>
<reference evidence="2 3" key="1">
    <citation type="submission" date="2019-04" db="EMBL/GenBank/DDBJ databases">
        <authorList>
            <person name="Feng G."/>
            <person name="Zhang J."/>
            <person name="Zhu H."/>
        </authorList>
    </citation>
    <scope>NUCLEOTIDE SEQUENCE [LARGE SCALE GENOMIC DNA]</scope>
    <source>
        <strain evidence="2 3">JCM 19491</strain>
    </source>
</reference>
<dbReference type="Pfam" id="PF11721">
    <property type="entry name" value="Malectin"/>
    <property type="match status" value="2"/>
</dbReference>
<dbReference type="SUPFAM" id="SSF49785">
    <property type="entry name" value="Galactose-binding domain-like"/>
    <property type="match status" value="2"/>
</dbReference>
<dbReference type="InterPro" id="IPR015915">
    <property type="entry name" value="Kelch-typ_b-propeller"/>
</dbReference>
<feature type="domain" description="Malectin" evidence="1">
    <location>
        <begin position="73"/>
        <end position="221"/>
    </location>
</feature>
<dbReference type="Gene3D" id="2.120.10.80">
    <property type="entry name" value="Kelch-type beta propeller"/>
    <property type="match status" value="2"/>
</dbReference>
<proteinExistence type="predicted"/>
<dbReference type="InterPro" id="IPR011043">
    <property type="entry name" value="Gal_Oxase/kelch_b-propeller"/>
</dbReference>
<dbReference type="InterPro" id="IPR053256">
    <property type="entry name" value="Kelch_repeat-containing"/>
</dbReference>
<dbReference type="PANTHER" id="PTHR46773:SF5">
    <property type="entry name" value="OS04G0487100 PROTEIN"/>
    <property type="match status" value="1"/>
</dbReference>
<evidence type="ECO:0000259" key="1">
    <source>
        <dbReference type="Pfam" id="PF11721"/>
    </source>
</evidence>
<dbReference type="InterPro" id="IPR021720">
    <property type="entry name" value="Malectin_dom"/>
</dbReference>
<dbReference type="Pfam" id="PF24681">
    <property type="entry name" value="Kelch_KLHDC2_KLHL20_DRC7"/>
    <property type="match status" value="1"/>
</dbReference>
<dbReference type="SMART" id="SM00612">
    <property type="entry name" value="Kelch"/>
    <property type="match status" value="5"/>
</dbReference>
<feature type="domain" description="Malectin" evidence="1">
    <location>
        <begin position="641"/>
        <end position="770"/>
    </location>
</feature>
<dbReference type="EMBL" id="SRKZ01000014">
    <property type="protein sequence ID" value="TGD76684.1"/>
    <property type="molecule type" value="Genomic_DNA"/>
</dbReference>
<name>A0A4Z0MB28_9BACT</name>
<dbReference type="Gene3D" id="2.60.120.430">
    <property type="entry name" value="Galactose-binding lectin"/>
    <property type="match status" value="2"/>
</dbReference>
<gene>
    <name evidence="2" type="ORF">EU557_25230</name>
</gene>
<organism evidence="2 3">
    <name type="scientific">Hymenobacter wooponensis</name>
    <dbReference type="NCBI Taxonomy" id="1525360"/>
    <lineage>
        <taxon>Bacteria</taxon>
        <taxon>Pseudomonadati</taxon>
        <taxon>Bacteroidota</taxon>
        <taxon>Cytophagia</taxon>
        <taxon>Cytophagales</taxon>
        <taxon>Hymenobacteraceae</taxon>
        <taxon>Hymenobacter</taxon>
    </lineage>
</organism>
<evidence type="ECO:0000313" key="2">
    <source>
        <dbReference type="EMBL" id="TGD76684.1"/>
    </source>
</evidence>
<accession>A0A4Z0MB28</accession>
<keyword evidence="3" id="KW-1185">Reference proteome</keyword>
<dbReference type="PANTHER" id="PTHR46773">
    <property type="match status" value="1"/>
</dbReference>
<dbReference type="AlphaFoldDB" id="A0A4Z0MB28"/>
<dbReference type="Proteomes" id="UP000298284">
    <property type="component" value="Unassembled WGS sequence"/>
</dbReference>
<dbReference type="InterPro" id="IPR026444">
    <property type="entry name" value="Secre_tail"/>
</dbReference>
<dbReference type="InterPro" id="IPR008979">
    <property type="entry name" value="Galactose-bd-like_sf"/>
</dbReference>